<dbReference type="AlphaFoldDB" id="A0A1I6HTA0"/>
<dbReference type="STRING" id="37658.SAMN05661086_00249"/>
<dbReference type="InterPro" id="IPR036736">
    <property type="entry name" value="ACP-like_sf"/>
</dbReference>
<dbReference type="PROSITE" id="PS50075">
    <property type="entry name" value="CARRIER"/>
    <property type="match status" value="1"/>
</dbReference>
<dbReference type="EMBL" id="FOYZ01000001">
    <property type="protein sequence ID" value="SFR57480.1"/>
    <property type="molecule type" value="Genomic_DNA"/>
</dbReference>
<evidence type="ECO:0000313" key="3">
    <source>
        <dbReference type="Proteomes" id="UP000199659"/>
    </source>
</evidence>
<keyword evidence="3" id="KW-1185">Reference proteome</keyword>
<dbReference type="OrthoDB" id="9810922at2"/>
<sequence>MQENDVTEFVLNLVNEMALDSNITVQSNIKADVNIDSIGWLRCLIRLEEKYQCSFSPEFLIDNSINTIQDFIDKINRYLATK</sequence>
<evidence type="ECO:0000313" key="2">
    <source>
        <dbReference type="EMBL" id="SFR57480.1"/>
    </source>
</evidence>
<name>A0A1I6HTA0_9FIRM</name>
<organism evidence="2 3">
    <name type="scientific">Anaeromicropila populeti</name>
    <dbReference type="NCBI Taxonomy" id="37658"/>
    <lineage>
        <taxon>Bacteria</taxon>
        <taxon>Bacillati</taxon>
        <taxon>Bacillota</taxon>
        <taxon>Clostridia</taxon>
        <taxon>Lachnospirales</taxon>
        <taxon>Lachnospiraceae</taxon>
        <taxon>Anaeromicropila</taxon>
    </lineage>
</organism>
<proteinExistence type="predicted"/>
<dbReference type="Proteomes" id="UP000199659">
    <property type="component" value="Unassembled WGS sequence"/>
</dbReference>
<reference evidence="2 3" key="1">
    <citation type="submission" date="2016-10" db="EMBL/GenBank/DDBJ databases">
        <authorList>
            <person name="de Groot N.N."/>
        </authorList>
    </citation>
    <scope>NUCLEOTIDE SEQUENCE [LARGE SCALE GENOMIC DNA]</scope>
    <source>
        <strain evidence="2 3">743A</strain>
    </source>
</reference>
<dbReference type="Gene3D" id="1.10.1200.10">
    <property type="entry name" value="ACP-like"/>
    <property type="match status" value="1"/>
</dbReference>
<dbReference type="InterPro" id="IPR009081">
    <property type="entry name" value="PP-bd_ACP"/>
</dbReference>
<dbReference type="RefSeq" id="WP_092558870.1">
    <property type="nucleotide sequence ID" value="NZ_FOYZ01000001.1"/>
</dbReference>
<gene>
    <name evidence="2" type="ORF">SAMN05661086_00249</name>
</gene>
<feature type="domain" description="Carrier" evidence="1">
    <location>
        <begin position="1"/>
        <end position="79"/>
    </location>
</feature>
<accession>A0A1I6HTA0</accession>
<protein>
    <submittedName>
        <fullName evidence="2">Phosphopantetheine attachment site</fullName>
    </submittedName>
</protein>
<dbReference type="SUPFAM" id="SSF47336">
    <property type="entry name" value="ACP-like"/>
    <property type="match status" value="1"/>
</dbReference>
<evidence type="ECO:0000259" key="1">
    <source>
        <dbReference type="PROSITE" id="PS50075"/>
    </source>
</evidence>